<dbReference type="PRINTS" id="PR00455">
    <property type="entry name" value="HTHTETR"/>
</dbReference>
<dbReference type="EMBL" id="CP016808">
    <property type="protein sequence ID" value="ANY67000.1"/>
    <property type="molecule type" value="Genomic_DNA"/>
</dbReference>
<protein>
    <submittedName>
        <fullName evidence="4">TetR family transcriptional regulator</fullName>
    </submittedName>
</protein>
<keyword evidence="1 2" id="KW-0238">DNA-binding</keyword>
<evidence type="ECO:0000313" key="4">
    <source>
        <dbReference type="EMBL" id="ANY67000.1"/>
    </source>
</evidence>
<dbReference type="SUPFAM" id="SSF46689">
    <property type="entry name" value="Homeodomain-like"/>
    <property type="match status" value="1"/>
</dbReference>
<dbReference type="PROSITE" id="PS50977">
    <property type="entry name" value="HTH_TETR_2"/>
    <property type="match status" value="1"/>
</dbReference>
<dbReference type="InterPro" id="IPR036271">
    <property type="entry name" value="Tet_transcr_reg_TetR-rel_C_sf"/>
</dbReference>
<dbReference type="AlphaFoldDB" id="A0A1B2DH01"/>
<dbReference type="InterPro" id="IPR050624">
    <property type="entry name" value="HTH-type_Tx_Regulator"/>
</dbReference>
<dbReference type="InterPro" id="IPR001647">
    <property type="entry name" value="HTH_TetR"/>
</dbReference>
<evidence type="ECO:0000259" key="3">
    <source>
        <dbReference type="PROSITE" id="PS50977"/>
    </source>
</evidence>
<sequence>MGTVDRNTANNAERKHQIMESALKRFALHGYHSTKVSDIVADAGVAQGTFYWYFKSKEAIAIEIVQDGRERLLTVIGQGYRKNAGSVQDMVSASEHLLTELFHFAKENRYLMGMLLDGTGFSEVVRQEITVTQMAMEQSFVLNIERATELGMLPAAIDAKLRAAFLMSLIEGVLSRWLFRSTPESDAIAVKSAELLAAETARFEFFGLLGI</sequence>
<dbReference type="SUPFAM" id="SSF48498">
    <property type="entry name" value="Tetracyclin repressor-like, C-terminal domain"/>
    <property type="match status" value="1"/>
</dbReference>
<dbReference type="Gene3D" id="1.10.357.10">
    <property type="entry name" value="Tetracycline Repressor, domain 2"/>
    <property type="match status" value="1"/>
</dbReference>
<name>A0A1B2DH01_9BACL</name>
<feature type="domain" description="HTH tetR-type" evidence="3">
    <location>
        <begin position="12"/>
        <end position="72"/>
    </location>
</feature>
<organism evidence="4">
    <name type="scientific">Paenibacillus sp. BIHB 4019</name>
    <dbReference type="NCBI Taxonomy" id="1870819"/>
    <lineage>
        <taxon>Bacteria</taxon>
        <taxon>Bacillati</taxon>
        <taxon>Bacillota</taxon>
        <taxon>Bacilli</taxon>
        <taxon>Bacillales</taxon>
        <taxon>Paenibacillaceae</taxon>
        <taxon>Paenibacillus</taxon>
    </lineage>
</organism>
<evidence type="ECO:0000256" key="1">
    <source>
        <dbReference type="ARBA" id="ARBA00023125"/>
    </source>
</evidence>
<accession>A0A1B2DH01</accession>
<evidence type="ECO:0000256" key="2">
    <source>
        <dbReference type="PROSITE-ProRule" id="PRU00335"/>
    </source>
</evidence>
<dbReference type="Pfam" id="PF00440">
    <property type="entry name" value="TetR_N"/>
    <property type="match status" value="1"/>
</dbReference>
<gene>
    <name evidence="4" type="ORF">BBD42_11350</name>
</gene>
<reference evidence="4" key="1">
    <citation type="submission" date="2016-08" db="EMBL/GenBank/DDBJ databases">
        <title>Complete Genome Seqeunce of Paenibacillus sp. BIHB 4019 from tea rhizoplane.</title>
        <authorList>
            <person name="Thakur R."/>
            <person name="Swarnkar M.K."/>
            <person name="Gulati A."/>
        </authorList>
    </citation>
    <scope>NUCLEOTIDE SEQUENCE [LARGE SCALE GENOMIC DNA]</scope>
    <source>
        <strain evidence="4">BIHB4019</strain>
    </source>
</reference>
<dbReference type="PANTHER" id="PTHR43479">
    <property type="entry name" value="ACREF/ENVCD OPERON REPRESSOR-RELATED"/>
    <property type="match status" value="1"/>
</dbReference>
<proteinExistence type="predicted"/>
<dbReference type="GO" id="GO:0003677">
    <property type="term" value="F:DNA binding"/>
    <property type="evidence" value="ECO:0007669"/>
    <property type="project" value="UniProtKB-UniRule"/>
</dbReference>
<dbReference type="PANTHER" id="PTHR43479:SF11">
    <property type="entry name" value="ACREF_ENVCD OPERON REPRESSOR-RELATED"/>
    <property type="match status" value="1"/>
</dbReference>
<feature type="DNA-binding region" description="H-T-H motif" evidence="2">
    <location>
        <begin position="35"/>
        <end position="54"/>
    </location>
</feature>
<dbReference type="InterPro" id="IPR009057">
    <property type="entry name" value="Homeodomain-like_sf"/>
</dbReference>